<dbReference type="EMBL" id="BOMG01000102">
    <property type="protein sequence ID" value="GID59794.1"/>
    <property type="molecule type" value="Genomic_DNA"/>
</dbReference>
<comment type="caution">
    <text evidence="3">The sequence shown here is derived from an EMBL/GenBank/DDBJ whole genome shotgun (WGS) entry which is preliminary data.</text>
</comment>
<evidence type="ECO:0000256" key="2">
    <source>
        <dbReference type="RuleBase" id="RU004508"/>
    </source>
</evidence>
<dbReference type="Gene3D" id="3.40.640.10">
    <property type="entry name" value="Type I PLP-dependent aspartate aminotransferase-like (Major domain)"/>
    <property type="match status" value="1"/>
</dbReference>
<sequence>MILQAYTCAAVVEPLLRLGVKPVYVDIDRESFGPDPDLIAEAVTSRTRAVIVQHTFGIPVPVEEIDVDVPIIEDCAHVTPGLIDTSRSAAAFYSFEWGKPVVAGIGGSAVVHDPELADVMWEHYARYTAPPESRELMTDAEYLAFRAADRAGVVWRMRSLYRQLSGMGLVVGSYAPDPRTSAEYGWRMSQGTRSRLAARIATGRAELKRRRELTDAYEIELHRVVPGVPLKFPAVVADKQEALLAAAAAGLELSDWFATPVHPLSGVDLARAGYVAGSCPNAEWAAAHVVTLPVRAATRRDSIGRAADLLAELRPVGAHA</sequence>
<name>A0ABQ3XMR8_9ACTN</name>
<proteinExistence type="inferred from homology"/>
<gene>
    <name evidence="3" type="ORF">Aco03nite_081980</name>
</gene>
<dbReference type="InterPro" id="IPR015422">
    <property type="entry name" value="PyrdxlP-dep_Trfase_small"/>
</dbReference>
<keyword evidence="2" id="KW-0663">Pyridoxal phosphate</keyword>
<dbReference type="InterPro" id="IPR000653">
    <property type="entry name" value="DegT/StrS_aminotransferase"/>
</dbReference>
<dbReference type="SUPFAM" id="SSF53383">
    <property type="entry name" value="PLP-dependent transferases"/>
    <property type="match status" value="1"/>
</dbReference>
<protein>
    <recommendedName>
        <fullName evidence="5">DegT/DnrJ/EryC1/StrS aminotransferase</fullName>
    </recommendedName>
</protein>
<dbReference type="PANTHER" id="PTHR30244">
    <property type="entry name" value="TRANSAMINASE"/>
    <property type="match status" value="1"/>
</dbReference>
<accession>A0ABQ3XMR8</accession>
<dbReference type="Gene3D" id="3.90.1150.10">
    <property type="entry name" value="Aspartate Aminotransferase, domain 1"/>
    <property type="match status" value="1"/>
</dbReference>
<evidence type="ECO:0000313" key="4">
    <source>
        <dbReference type="Proteomes" id="UP000612282"/>
    </source>
</evidence>
<dbReference type="Pfam" id="PF01041">
    <property type="entry name" value="DegT_DnrJ_EryC1"/>
    <property type="match status" value="1"/>
</dbReference>
<dbReference type="InterPro" id="IPR015421">
    <property type="entry name" value="PyrdxlP-dep_Trfase_major"/>
</dbReference>
<dbReference type="PANTHER" id="PTHR30244:SF34">
    <property type="entry name" value="DTDP-4-AMINO-4,6-DIDEOXYGALACTOSE TRANSAMINASE"/>
    <property type="match status" value="1"/>
</dbReference>
<comment type="similarity">
    <text evidence="2">Belongs to the DegT/DnrJ/EryC1 family.</text>
</comment>
<keyword evidence="4" id="KW-1185">Reference proteome</keyword>
<dbReference type="Proteomes" id="UP000612282">
    <property type="component" value="Unassembled WGS sequence"/>
</dbReference>
<comment type="cofactor">
    <cofactor evidence="1">
        <name>pyridoxal 5'-phosphate</name>
        <dbReference type="ChEBI" id="CHEBI:597326"/>
    </cofactor>
</comment>
<reference evidence="3 4" key="1">
    <citation type="submission" date="2021-01" db="EMBL/GenBank/DDBJ databases">
        <title>Whole genome shotgun sequence of Actinoplanes couchii NBRC 106145.</title>
        <authorList>
            <person name="Komaki H."/>
            <person name="Tamura T."/>
        </authorList>
    </citation>
    <scope>NUCLEOTIDE SEQUENCE [LARGE SCALE GENOMIC DNA]</scope>
    <source>
        <strain evidence="3 4">NBRC 106145</strain>
    </source>
</reference>
<evidence type="ECO:0000256" key="1">
    <source>
        <dbReference type="ARBA" id="ARBA00001933"/>
    </source>
</evidence>
<evidence type="ECO:0000313" key="3">
    <source>
        <dbReference type="EMBL" id="GID59794.1"/>
    </source>
</evidence>
<organism evidence="3 4">
    <name type="scientific">Actinoplanes couchii</name>
    <dbReference type="NCBI Taxonomy" id="403638"/>
    <lineage>
        <taxon>Bacteria</taxon>
        <taxon>Bacillati</taxon>
        <taxon>Actinomycetota</taxon>
        <taxon>Actinomycetes</taxon>
        <taxon>Micromonosporales</taxon>
        <taxon>Micromonosporaceae</taxon>
        <taxon>Actinoplanes</taxon>
    </lineage>
</organism>
<dbReference type="InterPro" id="IPR015424">
    <property type="entry name" value="PyrdxlP-dep_Trfase"/>
</dbReference>
<evidence type="ECO:0008006" key="5">
    <source>
        <dbReference type="Google" id="ProtNLM"/>
    </source>
</evidence>